<organism evidence="2 3">
    <name type="scientific">Tardibacter chloracetimidivorans</name>
    <dbReference type="NCBI Taxonomy" id="1921510"/>
    <lineage>
        <taxon>Bacteria</taxon>
        <taxon>Pseudomonadati</taxon>
        <taxon>Pseudomonadota</taxon>
        <taxon>Alphaproteobacteria</taxon>
        <taxon>Sphingomonadales</taxon>
        <taxon>Sphingomonadaceae</taxon>
        <taxon>Tardibacter</taxon>
    </lineage>
</organism>
<keyword evidence="3" id="KW-1185">Reference proteome</keyword>
<dbReference type="KEGG" id="sphj:BSL82_06365"/>
<name>A0A1L3ZTQ9_9SPHN</name>
<dbReference type="AlphaFoldDB" id="A0A1L3ZTQ9"/>
<dbReference type="STRING" id="1921510.BSL82_06365"/>
<sequence length="59" mass="6216">MTSFSSLAYSIAMIASFALVGGGLYLGLARKDWKRAGLMLLVAAVLIANVVIWTMPSPA</sequence>
<feature type="transmembrane region" description="Helical" evidence="1">
    <location>
        <begin position="6"/>
        <end position="26"/>
    </location>
</feature>
<reference evidence="3" key="1">
    <citation type="submission" date="2016-11" db="EMBL/GenBank/DDBJ databases">
        <title>Complete Genome Sequence of alachlor-degrading Sphingomonas sp. strain JJ-A5.</title>
        <authorList>
            <person name="Lee H."/>
            <person name="Ka J.-O."/>
        </authorList>
    </citation>
    <scope>NUCLEOTIDE SEQUENCE [LARGE SCALE GENOMIC DNA]</scope>
    <source>
        <strain evidence="3">JJ-A5</strain>
    </source>
</reference>
<keyword evidence="1" id="KW-0472">Membrane</keyword>
<keyword evidence="1" id="KW-1133">Transmembrane helix</keyword>
<feature type="transmembrane region" description="Helical" evidence="1">
    <location>
        <begin position="38"/>
        <end position="56"/>
    </location>
</feature>
<protein>
    <submittedName>
        <fullName evidence="2">Uncharacterized protein</fullName>
    </submittedName>
</protein>
<gene>
    <name evidence="2" type="ORF">BSL82_06365</name>
</gene>
<dbReference type="Proteomes" id="UP000182063">
    <property type="component" value="Chromosome"/>
</dbReference>
<evidence type="ECO:0000313" key="3">
    <source>
        <dbReference type="Proteomes" id="UP000182063"/>
    </source>
</evidence>
<dbReference type="RefSeq" id="WP_072596532.1">
    <property type="nucleotide sequence ID" value="NZ_CP018221.1"/>
</dbReference>
<evidence type="ECO:0000313" key="2">
    <source>
        <dbReference type="EMBL" id="API58980.1"/>
    </source>
</evidence>
<evidence type="ECO:0000256" key="1">
    <source>
        <dbReference type="SAM" id="Phobius"/>
    </source>
</evidence>
<dbReference type="EMBL" id="CP018221">
    <property type="protein sequence ID" value="API58980.1"/>
    <property type="molecule type" value="Genomic_DNA"/>
</dbReference>
<proteinExistence type="predicted"/>
<keyword evidence="1" id="KW-0812">Transmembrane</keyword>
<accession>A0A1L3ZTQ9</accession>